<evidence type="ECO:0000313" key="1">
    <source>
        <dbReference type="EMBL" id="OOV42286.1"/>
    </source>
</evidence>
<proteinExistence type="predicted"/>
<dbReference type="EMBL" id="MVIT01000065">
    <property type="protein sequence ID" value="OOV42286.1"/>
    <property type="molecule type" value="Genomic_DNA"/>
</dbReference>
<evidence type="ECO:0000313" key="2">
    <source>
        <dbReference type="Proteomes" id="UP000191008"/>
    </source>
</evidence>
<reference evidence="1 2" key="1">
    <citation type="submission" date="2017-02" db="EMBL/GenBank/DDBJ databases">
        <title>Comparative genomic analysis of Brazilian Leptospira kirschneri strains of different serogroups.</title>
        <authorList>
            <person name="Moreno L.Z."/>
            <person name="Miraglia F."/>
            <person name="Kremer F.S."/>
            <person name="Eslabao M.R."/>
            <person name="Lilenbaum W."/>
            <person name="Dellagostin O.A."/>
            <person name="Moreno A.M."/>
        </authorList>
    </citation>
    <scope>NUCLEOTIDE SEQUENCE [LARGE SCALE GENOMIC DNA]</scope>
    <source>
        <strain evidence="1 2">M110/06</strain>
    </source>
</reference>
<organism evidence="1 2">
    <name type="scientific">Leptospira kirschneri serovar Pomona</name>
    <dbReference type="NCBI Taxonomy" id="561005"/>
    <lineage>
        <taxon>Bacteria</taxon>
        <taxon>Pseudomonadati</taxon>
        <taxon>Spirochaetota</taxon>
        <taxon>Spirochaetia</taxon>
        <taxon>Leptospirales</taxon>
        <taxon>Leptospiraceae</taxon>
        <taxon>Leptospira</taxon>
    </lineage>
</organism>
<name>A0A1T1DN83_9LEPT</name>
<comment type="caution">
    <text evidence="1">The sequence shown here is derived from an EMBL/GenBank/DDBJ whole genome shotgun (WGS) entry which is preliminary data.</text>
</comment>
<sequence length="85" mass="10072">MGTTANHNFTDKFCKCGNSHKISNRLLICKNHLNFIYILEMKYTSKMFLGLLILTYVCLETELFREDSTEFDFTLVRFITFLLIF</sequence>
<gene>
    <name evidence="1" type="ORF">B1J93_10415</name>
</gene>
<dbReference type="AlphaFoldDB" id="A0A1T1DN83"/>
<protein>
    <submittedName>
        <fullName evidence="1">Uncharacterized protein</fullName>
    </submittedName>
</protein>
<accession>A0A1T1DN83</accession>
<dbReference type="Proteomes" id="UP000191008">
    <property type="component" value="Unassembled WGS sequence"/>
</dbReference>